<keyword evidence="6" id="KW-1185">Reference proteome</keyword>
<feature type="region of interest" description="Disordered" evidence="3">
    <location>
        <begin position="276"/>
        <end position="339"/>
    </location>
</feature>
<dbReference type="AlphaFoldDB" id="A0A1M8A153"/>
<dbReference type="GO" id="GO:0016604">
    <property type="term" value="C:nuclear body"/>
    <property type="evidence" value="ECO:0007669"/>
    <property type="project" value="TreeGrafter"/>
</dbReference>
<evidence type="ECO:0000256" key="3">
    <source>
        <dbReference type="SAM" id="MobiDB-lite"/>
    </source>
</evidence>
<comment type="similarity">
    <text evidence="1">Belongs to the RMI1 family.</text>
</comment>
<sequence length="339" mass="36365">MAEGGLVRDVRAALGAELGAVPISIEWLTECIDHLCSRDTQLAHDASRLVHQVRAQLLASDLHDSLEHAQNTWDHALVQIVDVLDVGVSAQSLFDTLEARATAPGTPFARGMLRWRLGDGFQEPICAYELERIPSLDLDTHLGTKLLLHQPPQERGVLLLGPAHVRVLGGFHPEWDSAALLQQRICGILGRTPTWKQARAAHGPRPADPPAWPHEVPAQPTHEPDMLSDDVWDVDAEQALLEAEGALATAPPAAAPGGAPPRRPASTLLQQLEHVATPTPPTSSAPSMPPCSNEQLKIPTRGTPVRPPFQATISLVSSDDEAPAGPPTICVSDSDDEAR</sequence>
<dbReference type="InterPro" id="IPR013894">
    <property type="entry name" value="RMI1_OB"/>
</dbReference>
<protein>
    <recommendedName>
        <fullName evidence="2">RecQ-mediated genome instability protein 1</fullName>
    </recommendedName>
</protein>
<feature type="domain" description="RecQ mediated genome instability protein 1 OB-fold" evidence="4">
    <location>
        <begin position="74"/>
        <end position="179"/>
    </location>
</feature>
<feature type="region of interest" description="Disordered" evidence="3">
    <location>
        <begin position="199"/>
        <end position="224"/>
    </location>
</feature>
<evidence type="ECO:0000256" key="2">
    <source>
        <dbReference type="ARBA" id="ARBA00018987"/>
    </source>
</evidence>
<dbReference type="GO" id="GO:0031422">
    <property type="term" value="C:RecQ family helicase-topoisomerase III complex"/>
    <property type="evidence" value="ECO:0007669"/>
    <property type="project" value="TreeGrafter"/>
</dbReference>
<dbReference type="STRING" id="1230383.A0A1M8A153"/>
<dbReference type="Proteomes" id="UP000186303">
    <property type="component" value="Chromosome 1"/>
</dbReference>
<dbReference type="OrthoDB" id="341511at2759"/>
<organism evidence="5 6">
    <name type="scientific">Malassezia sympodialis (strain ATCC 42132)</name>
    <name type="common">Atopic eczema-associated yeast</name>
    <dbReference type="NCBI Taxonomy" id="1230383"/>
    <lineage>
        <taxon>Eukaryota</taxon>
        <taxon>Fungi</taxon>
        <taxon>Dikarya</taxon>
        <taxon>Basidiomycota</taxon>
        <taxon>Ustilaginomycotina</taxon>
        <taxon>Malasseziomycetes</taxon>
        <taxon>Malasseziales</taxon>
        <taxon>Malasseziaceae</taxon>
        <taxon>Malassezia</taxon>
    </lineage>
</organism>
<proteinExistence type="inferred from homology"/>
<dbReference type="Pfam" id="PF08585">
    <property type="entry name" value="RMI1_N_C"/>
    <property type="match status" value="1"/>
</dbReference>
<evidence type="ECO:0000313" key="5">
    <source>
        <dbReference type="EMBL" id="SHO76121.1"/>
    </source>
</evidence>
<dbReference type="OMA" id="PICAYEL"/>
<dbReference type="VEuPathDB" id="FungiDB:MSYG_0456"/>
<evidence type="ECO:0000256" key="1">
    <source>
        <dbReference type="ARBA" id="ARBA00006395"/>
    </source>
</evidence>
<accession>A0A1M8A153</accession>
<dbReference type="GO" id="GO:0000712">
    <property type="term" value="P:resolution of meiotic recombination intermediates"/>
    <property type="evidence" value="ECO:0007669"/>
    <property type="project" value="TreeGrafter"/>
</dbReference>
<name>A0A1M8A153_MALS4</name>
<feature type="compositionally biased region" description="Pro residues" evidence="3">
    <location>
        <begin position="278"/>
        <end position="289"/>
    </location>
</feature>
<evidence type="ECO:0000313" key="6">
    <source>
        <dbReference type="Proteomes" id="UP000186303"/>
    </source>
</evidence>
<dbReference type="InterPro" id="IPR042470">
    <property type="entry name" value="RMI1_N_C_sf"/>
</dbReference>
<reference evidence="6" key="1">
    <citation type="journal article" date="2017" name="Nucleic Acids Res.">
        <title>Proteogenomics produces comprehensive and highly accurate protein-coding gene annotation in a complete genome assembly of Malassezia sympodialis.</title>
        <authorList>
            <person name="Zhu Y."/>
            <person name="Engstroem P.G."/>
            <person name="Tellgren-Roth C."/>
            <person name="Baudo C.D."/>
            <person name="Kennell J.C."/>
            <person name="Sun S."/>
            <person name="Billmyre R.B."/>
            <person name="Schroeder M.S."/>
            <person name="Andersson A."/>
            <person name="Holm T."/>
            <person name="Sigurgeirsson B."/>
            <person name="Wu G."/>
            <person name="Sankaranarayanan S.R."/>
            <person name="Siddharthan R."/>
            <person name="Sanyal K."/>
            <person name="Lundeberg J."/>
            <person name="Nystedt B."/>
            <person name="Boekhout T."/>
            <person name="Dawson T.L. Jr."/>
            <person name="Heitman J."/>
            <person name="Scheynius A."/>
            <person name="Lehtioe J."/>
        </authorList>
    </citation>
    <scope>NUCLEOTIDE SEQUENCE [LARGE SCALE GENOMIC DNA]</scope>
    <source>
        <strain evidence="6">ATCC 42132</strain>
    </source>
</reference>
<dbReference type="PANTHER" id="PTHR14790">
    <property type="entry name" value="RECQ-MEDIATED GENOME INSTABILITY PROTEIN 1 RMI1"/>
    <property type="match status" value="1"/>
</dbReference>
<evidence type="ECO:0000259" key="4">
    <source>
        <dbReference type="Pfam" id="PF08585"/>
    </source>
</evidence>
<dbReference type="PANTHER" id="PTHR14790:SF15">
    <property type="entry name" value="RECQ-MEDIATED GENOME INSTABILITY PROTEIN 1"/>
    <property type="match status" value="1"/>
</dbReference>
<gene>
    <name evidence="5" type="ORF">MSYG_0456</name>
</gene>
<dbReference type="Gene3D" id="2.40.50.770">
    <property type="entry name" value="RecQ-mediated genome instability protein Rmi1, C-terminal domain"/>
    <property type="match status" value="1"/>
</dbReference>
<dbReference type="EMBL" id="LT671821">
    <property type="protein sequence ID" value="SHO76121.1"/>
    <property type="molecule type" value="Genomic_DNA"/>
</dbReference>
<dbReference type="GO" id="GO:0000724">
    <property type="term" value="P:double-strand break repair via homologous recombination"/>
    <property type="evidence" value="ECO:0007669"/>
    <property type="project" value="TreeGrafter"/>
</dbReference>